<accession>A0A550I340</accession>
<proteinExistence type="predicted"/>
<evidence type="ECO:0000256" key="1">
    <source>
        <dbReference type="SAM" id="Phobius"/>
    </source>
</evidence>
<keyword evidence="1" id="KW-0812">Transmembrane</keyword>
<feature type="transmembrane region" description="Helical" evidence="1">
    <location>
        <begin position="12"/>
        <end position="30"/>
    </location>
</feature>
<sequence length="158" mass="18607">MRVFKEEQAFRQWWLILILGILMLICAIPIVNWKAEVQWNPWNFLAFSLMFLIALLFWTLRLKTRIDAYGITARFTPFNSFKRHYNWKEIENCYVREYAPISEYGGWGIRGFGKAIAYNVSGNMGIQIVTTNGEKFLIGTNKPTEAEKVIDHFMQKQN</sequence>
<keyword evidence="1" id="KW-0472">Membrane</keyword>
<gene>
    <name evidence="2" type="ORF">FGM01_08230</name>
</gene>
<dbReference type="EMBL" id="VHSF01000002">
    <property type="protein sequence ID" value="TRO65386.1"/>
    <property type="molecule type" value="Genomic_DNA"/>
</dbReference>
<name>A0A550I340_9FLAO</name>
<dbReference type="RefSeq" id="WP_143410705.1">
    <property type="nucleotide sequence ID" value="NZ_VHSF01000002.1"/>
</dbReference>
<feature type="transmembrane region" description="Helical" evidence="1">
    <location>
        <begin position="42"/>
        <end position="60"/>
    </location>
</feature>
<keyword evidence="1" id="KW-1133">Transmembrane helix</keyword>
<keyword evidence="3" id="KW-1185">Reference proteome</keyword>
<evidence type="ECO:0000313" key="2">
    <source>
        <dbReference type="EMBL" id="TRO65386.1"/>
    </source>
</evidence>
<dbReference type="Proteomes" id="UP000315131">
    <property type="component" value="Unassembled WGS sequence"/>
</dbReference>
<reference evidence="2 3" key="1">
    <citation type="submission" date="2019-06" db="EMBL/GenBank/DDBJ databases">
        <title>Gramella sabulilitoris sp. nov., isolated from a marine sand.</title>
        <authorList>
            <person name="Yoon J.-H."/>
        </authorList>
    </citation>
    <scope>NUCLEOTIDE SEQUENCE [LARGE SCALE GENOMIC DNA]</scope>
    <source>
        <strain evidence="2 3">HSMS-1</strain>
    </source>
</reference>
<organism evidence="2 3">
    <name type="scientific">Christiangramia sabulilitoris</name>
    <dbReference type="NCBI Taxonomy" id="2583991"/>
    <lineage>
        <taxon>Bacteria</taxon>
        <taxon>Pseudomonadati</taxon>
        <taxon>Bacteroidota</taxon>
        <taxon>Flavobacteriia</taxon>
        <taxon>Flavobacteriales</taxon>
        <taxon>Flavobacteriaceae</taxon>
        <taxon>Christiangramia</taxon>
    </lineage>
</organism>
<evidence type="ECO:0000313" key="3">
    <source>
        <dbReference type="Proteomes" id="UP000315131"/>
    </source>
</evidence>
<comment type="caution">
    <text evidence="2">The sequence shown here is derived from an EMBL/GenBank/DDBJ whole genome shotgun (WGS) entry which is preliminary data.</text>
</comment>
<protein>
    <submittedName>
        <fullName evidence="2">Uncharacterized protein</fullName>
    </submittedName>
</protein>
<dbReference type="OrthoDB" id="582675at2"/>
<dbReference type="AlphaFoldDB" id="A0A550I340"/>